<dbReference type="KEGG" id="gur:Gura_3443"/>
<keyword evidence="3" id="KW-1185">Reference proteome</keyword>
<dbReference type="Gene3D" id="3.10.180.10">
    <property type="entry name" value="2,3-Dihydroxybiphenyl 1,2-Dioxygenase, domain 1"/>
    <property type="match status" value="1"/>
</dbReference>
<protein>
    <submittedName>
        <fullName evidence="2">Glyoxalase/bleomycin resistance protein/dioxygenase</fullName>
    </submittedName>
</protein>
<dbReference type="SUPFAM" id="SSF54593">
    <property type="entry name" value="Glyoxalase/Bleomycin resistance protein/Dihydroxybiphenyl dioxygenase"/>
    <property type="match status" value="1"/>
</dbReference>
<name>A5G731_GEOUR</name>
<dbReference type="EMBL" id="CP000698">
    <property type="protein sequence ID" value="ABQ27599.1"/>
    <property type="molecule type" value="Genomic_DNA"/>
</dbReference>
<dbReference type="PANTHER" id="PTHR33993:SF14">
    <property type="entry name" value="GB|AAF24581.1"/>
    <property type="match status" value="1"/>
</dbReference>
<dbReference type="Pfam" id="PF00903">
    <property type="entry name" value="Glyoxalase"/>
    <property type="match status" value="1"/>
</dbReference>
<feature type="domain" description="VOC" evidence="1">
    <location>
        <begin position="4"/>
        <end position="115"/>
    </location>
</feature>
<accession>A5G731</accession>
<dbReference type="InterPro" id="IPR029068">
    <property type="entry name" value="Glyas_Bleomycin-R_OHBP_Dase"/>
</dbReference>
<dbReference type="GO" id="GO:0051213">
    <property type="term" value="F:dioxygenase activity"/>
    <property type="evidence" value="ECO:0007669"/>
    <property type="project" value="UniProtKB-KW"/>
</dbReference>
<dbReference type="RefSeq" id="WP_011940260.1">
    <property type="nucleotide sequence ID" value="NC_009483.1"/>
</dbReference>
<dbReference type="InterPro" id="IPR052164">
    <property type="entry name" value="Anthracycline_SecMetBiosynth"/>
</dbReference>
<dbReference type="Proteomes" id="UP000006695">
    <property type="component" value="Chromosome"/>
</dbReference>
<dbReference type="HOGENOM" id="CLU_127592_2_0_7"/>
<dbReference type="CDD" id="cd07247">
    <property type="entry name" value="SgaA_N_like"/>
    <property type="match status" value="1"/>
</dbReference>
<dbReference type="PANTHER" id="PTHR33993">
    <property type="entry name" value="GLYOXALASE-RELATED"/>
    <property type="match status" value="1"/>
</dbReference>
<reference evidence="2 3" key="1">
    <citation type="submission" date="2007-05" db="EMBL/GenBank/DDBJ databases">
        <title>Complete sequence of Geobacter uraniireducens Rf4.</title>
        <authorList>
            <consortium name="US DOE Joint Genome Institute"/>
            <person name="Copeland A."/>
            <person name="Lucas S."/>
            <person name="Lapidus A."/>
            <person name="Barry K."/>
            <person name="Detter J.C."/>
            <person name="Glavina del Rio T."/>
            <person name="Hammon N."/>
            <person name="Israni S."/>
            <person name="Dalin E."/>
            <person name="Tice H."/>
            <person name="Pitluck S."/>
            <person name="Chertkov O."/>
            <person name="Brettin T."/>
            <person name="Bruce D."/>
            <person name="Han C."/>
            <person name="Schmutz J."/>
            <person name="Larimer F."/>
            <person name="Land M."/>
            <person name="Hauser L."/>
            <person name="Kyrpides N."/>
            <person name="Mikhailova N."/>
            <person name="Shelobolina E."/>
            <person name="Aklujkar M."/>
            <person name="Lovley D."/>
            <person name="Richardson P."/>
        </authorList>
    </citation>
    <scope>NUCLEOTIDE SEQUENCE [LARGE SCALE GENOMIC DNA]</scope>
    <source>
        <strain evidence="2 3">Rf4</strain>
    </source>
</reference>
<evidence type="ECO:0000259" key="1">
    <source>
        <dbReference type="PROSITE" id="PS51819"/>
    </source>
</evidence>
<evidence type="ECO:0000313" key="3">
    <source>
        <dbReference type="Proteomes" id="UP000006695"/>
    </source>
</evidence>
<keyword evidence="2" id="KW-0223">Dioxygenase</keyword>
<keyword evidence="2" id="KW-0560">Oxidoreductase</keyword>
<gene>
    <name evidence="2" type="ordered locus">Gura_3443</name>
</gene>
<dbReference type="OrthoDB" id="9792323at2"/>
<evidence type="ECO:0000313" key="2">
    <source>
        <dbReference type="EMBL" id="ABQ27599.1"/>
    </source>
</evidence>
<sequence>MANPFVHVELVTNDVAEARKFYTALFDWKLEDIPGMDYTLIKVGEGTGGGMMKNPMPDSPSFWLAYVLVADAVAATEKAKSLGATICKEVTEIPGIGWFSVITDPTGATLALWQMNPDYQRPEA</sequence>
<dbReference type="STRING" id="351605.Gura_3443"/>
<proteinExistence type="predicted"/>
<dbReference type="AlphaFoldDB" id="A5G731"/>
<dbReference type="PROSITE" id="PS51819">
    <property type="entry name" value="VOC"/>
    <property type="match status" value="1"/>
</dbReference>
<dbReference type="InterPro" id="IPR004360">
    <property type="entry name" value="Glyas_Fos-R_dOase_dom"/>
</dbReference>
<dbReference type="InterPro" id="IPR037523">
    <property type="entry name" value="VOC_core"/>
</dbReference>
<organism evidence="2 3">
    <name type="scientific">Geotalea uraniireducens (strain Rf4)</name>
    <name type="common">Geobacter uraniireducens</name>
    <dbReference type="NCBI Taxonomy" id="351605"/>
    <lineage>
        <taxon>Bacteria</taxon>
        <taxon>Pseudomonadati</taxon>
        <taxon>Thermodesulfobacteriota</taxon>
        <taxon>Desulfuromonadia</taxon>
        <taxon>Geobacterales</taxon>
        <taxon>Geobacteraceae</taxon>
        <taxon>Geotalea</taxon>
    </lineage>
</organism>